<comment type="caution">
    <text evidence="4">The sequence shown here is derived from an EMBL/GenBank/DDBJ whole genome shotgun (WGS) entry which is preliminary data.</text>
</comment>
<feature type="transmembrane region" description="Helical" evidence="2">
    <location>
        <begin position="6"/>
        <end position="24"/>
    </location>
</feature>
<keyword evidence="2" id="KW-0812">Transmembrane</keyword>
<keyword evidence="2" id="KW-0472">Membrane</keyword>
<accession>A0A926NZQ1</accession>
<dbReference type="PROSITE" id="PS52015">
    <property type="entry name" value="TONB_CTD"/>
    <property type="match status" value="1"/>
</dbReference>
<name>A0A926NZQ1_9SPHI</name>
<dbReference type="Pfam" id="PF03544">
    <property type="entry name" value="TonB_C"/>
    <property type="match status" value="2"/>
</dbReference>
<feature type="transmembrane region" description="Helical" evidence="2">
    <location>
        <begin position="36"/>
        <end position="55"/>
    </location>
</feature>
<reference evidence="4" key="1">
    <citation type="submission" date="2020-09" db="EMBL/GenBank/DDBJ databases">
        <title>Novel species of Mucilaginibacter isolated from a glacier on the Tibetan Plateau.</title>
        <authorList>
            <person name="Liu Q."/>
            <person name="Xin Y.-H."/>
        </authorList>
    </citation>
    <scope>NUCLEOTIDE SEQUENCE</scope>
    <source>
        <strain evidence="4">ZB1P21</strain>
    </source>
</reference>
<dbReference type="Gene3D" id="3.30.1150.10">
    <property type="match status" value="2"/>
</dbReference>
<feature type="transmembrane region" description="Helical" evidence="2">
    <location>
        <begin position="271"/>
        <end position="290"/>
    </location>
</feature>
<sequence>MNWLHYLAEANIYLGVFYLCYCLFLTNETHYTLSRIYLLFSSVIAFVLPVTQLSVLKPSENLEFDQSAAYVNTAATMRLTPPPPPPEPPAFTWQDGLFYMYLAGAAIALIVFAFRLYQLYRLSRSDKQVLDNSCQIIHLPNDNTAFSFFNYLFIGTNIAQSDTIIAHELVHIRQRHSWDIMLLEVLKVINWFNPFIYLTQRSLKTVHEYIADEQTAAYERDALTYSSFLLNNAYGIQGSTIAHSFFNYNLLKKRIIMLNKNRSGKLARLKYLAMLPLCGGMLCASTLAFAKDYGWVDLTPKKAIAEKPKVKRLKIKDGDMTFYSDNISVKEKDGSRKKYLVGTITPTDISYLLTEHKLIVVIIEVDSAANRANPSVVFPDTIKHKLPPPPPAPPKTVVKEVPLLPPPPTAQDNLNLITYMGKHVRYPAVARNKNVTGNILLSFKLDKTHKVTDVKVENGIGSGCDEEAVRTLKSYAAALPKAAGSYKMMVTYMLVDGDDHPINEPKQIEYKIASRNDFVGQVRIAGYIATSAKRLSSKQNFNQKSGDVNIVIDTPVTPKQITKRPPSSPPAPPKIKAEKRVTSIFKSDKTQGGLAIAPPLPGSNKEAKLTPPAPYDPAYVALYNYMARAVRYPQAAFAYQVTGNVILSYLLDANHKITNIKVLNGIGSGCDEETIRAMKSFTGVVTKTPGQYYMTTIFALQGYTKKFEPIGDIRFKPNYAGTIIIMGYPKIVSSNKLQKATIGLPSINKTNASVQNETYRKNATLTNDKAVRLLAPRIKKLDYYYAKNLPKFPLIIVNGKEAVFKNQPLTIKHLVVTATDSTITHTATEIFAMNKWGDKSKNGVIELFGETSVSFN</sequence>
<protein>
    <submittedName>
        <fullName evidence="4">Energy transducer TonB</fullName>
    </submittedName>
</protein>
<dbReference type="AlphaFoldDB" id="A0A926NZQ1"/>
<dbReference type="GO" id="GO:0055085">
    <property type="term" value="P:transmembrane transport"/>
    <property type="evidence" value="ECO:0007669"/>
    <property type="project" value="InterPro"/>
</dbReference>
<keyword evidence="2" id="KW-1133">Transmembrane helix</keyword>
<organism evidence="4 5">
    <name type="scientific">Mucilaginibacter glaciei</name>
    <dbReference type="NCBI Taxonomy" id="2772109"/>
    <lineage>
        <taxon>Bacteria</taxon>
        <taxon>Pseudomonadati</taxon>
        <taxon>Bacteroidota</taxon>
        <taxon>Sphingobacteriia</taxon>
        <taxon>Sphingobacteriales</taxon>
        <taxon>Sphingobacteriaceae</taxon>
        <taxon>Mucilaginibacter</taxon>
    </lineage>
</organism>
<dbReference type="PANTHER" id="PTHR33446">
    <property type="entry name" value="PROTEIN TONB-RELATED"/>
    <property type="match status" value="1"/>
</dbReference>
<dbReference type="Proteomes" id="UP000619078">
    <property type="component" value="Unassembled WGS sequence"/>
</dbReference>
<feature type="domain" description="TonB C-terminal" evidence="3">
    <location>
        <begin position="411"/>
        <end position="509"/>
    </location>
</feature>
<evidence type="ECO:0000259" key="3">
    <source>
        <dbReference type="PROSITE" id="PS52015"/>
    </source>
</evidence>
<dbReference type="InterPro" id="IPR051045">
    <property type="entry name" value="TonB-dependent_transducer"/>
</dbReference>
<evidence type="ECO:0000256" key="1">
    <source>
        <dbReference type="SAM" id="MobiDB-lite"/>
    </source>
</evidence>
<evidence type="ECO:0000256" key="2">
    <source>
        <dbReference type="SAM" id="Phobius"/>
    </source>
</evidence>
<dbReference type="GO" id="GO:0098797">
    <property type="term" value="C:plasma membrane protein complex"/>
    <property type="evidence" value="ECO:0007669"/>
    <property type="project" value="TreeGrafter"/>
</dbReference>
<dbReference type="CDD" id="cd07341">
    <property type="entry name" value="M56_BlaR1_MecR1_like"/>
    <property type="match status" value="1"/>
</dbReference>
<dbReference type="EMBL" id="JACWMX010000008">
    <property type="protein sequence ID" value="MBD1394918.1"/>
    <property type="molecule type" value="Genomic_DNA"/>
</dbReference>
<evidence type="ECO:0000313" key="4">
    <source>
        <dbReference type="EMBL" id="MBD1394918.1"/>
    </source>
</evidence>
<keyword evidence="5" id="KW-1185">Reference proteome</keyword>
<dbReference type="SUPFAM" id="SSF74653">
    <property type="entry name" value="TolA/TonB C-terminal domain"/>
    <property type="match status" value="2"/>
</dbReference>
<dbReference type="Pfam" id="PF05569">
    <property type="entry name" value="Peptidase_M56"/>
    <property type="match status" value="1"/>
</dbReference>
<gene>
    <name evidence="4" type="ORF">IDJ76_17565</name>
</gene>
<evidence type="ECO:0000313" key="5">
    <source>
        <dbReference type="Proteomes" id="UP000619078"/>
    </source>
</evidence>
<dbReference type="RefSeq" id="WP_191165022.1">
    <property type="nucleotide sequence ID" value="NZ_JACWMX010000008.1"/>
</dbReference>
<dbReference type="InterPro" id="IPR008756">
    <property type="entry name" value="Peptidase_M56"/>
</dbReference>
<proteinExistence type="predicted"/>
<dbReference type="InterPro" id="IPR037682">
    <property type="entry name" value="TonB_C"/>
</dbReference>
<feature type="region of interest" description="Disordered" evidence="1">
    <location>
        <begin position="558"/>
        <end position="577"/>
    </location>
</feature>
<dbReference type="PANTHER" id="PTHR33446:SF2">
    <property type="entry name" value="PROTEIN TONB"/>
    <property type="match status" value="1"/>
</dbReference>
<dbReference type="GO" id="GO:0031992">
    <property type="term" value="F:energy transducer activity"/>
    <property type="evidence" value="ECO:0007669"/>
    <property type="project" value="TreeGrafter"/>
</dbReference>
<feature type="transmembrane region" description="Helical" evidence="2">
    <location>
        <begin position="98"/>
        <end position="117"/>
    </location>
</feature>